<dbReference type="Proteomes" id="UP000806378">
    <property type="component" value="Unassembled WGS sequence"/>
</dbReference>
<name>A0A8T0CXV1_CORYI</name>
<sequence length="101" mass="11892">MLWRSYKMKKEESRCHLPTATRCLPPPPPIAHHLPPPPVTEERSHLASLRYLKSSYSHRLKLQYYWCIGHMISLAGVRNHANGLLCDLHYRLHLLEMIMPR</sequence>
<reference evidence="1" key="1">
    <citation type="submission" date="2020-05" db="EMBL/GenBank/DDBJ databases">
        <title>WGS assembly of Corymbia citriodora subspecies variegata.</title>
        <authorList>
            <person name="Barry K."/>
            <person name="Hundley H."/>
            <person name="Shu S."/>
            <person name="Jenkins J."/>
            <person name="Grimwood J."/>
            <person name="Baten A."/>
        </authorList>
    </citation>
    <scope>NUCLEOTIDE SEQUENCE</scope>
    <source>
        <strain evidence="1">CV2-018</strain>
    </source>
</reference>
<proteinExistence type="predicted"/>
<keyword evidence="2" id="KW-1185">Reference proteome</keyword>
<evidence type="ECO:0000313" key="1">
    <source>
        <dbReference type="EMBL" id="KAF7852403.1"/>
    </source>
</evidence>
<protein>
    <submittedName>
        <fullName evidence="1">Uncharacterized protein</fullName>
    </submittedName>
</protein>
<dbReference type="AlphaFoldDB" id="A0A8T0CXV1"/>
<evidence type="ECO:0000313" key="2">
    <source>
        <dbReference type="Proteomes" id="UP000806378"/>
    </source>
</evidence>
<accession>A0A8T0CXV1</accession>
<organism evidence="1 2">
    <name type="scientific">Corymbia citriodora subsp. variegata</name>
    <dbReference type="NCBI Taxonomy" id="360336"/>
    <lineage>
        <taxon>Eukaryota</taxon>
        <taxon>Viridiplantae</taxon>
        <taxon>Streptophyta</taxon>
        <taxon>Embryophyta</taxon>
        <taxon>Tracheophyta</taxon>
        <taxon>Spermatophyta</taxon>
        <taxon>Magnoliopsida</taxon>
        <taxon>eudicotyledons</taxon>
        <taxon>Gunneridae</taxon>
        <taxon>Pentapetalae</taxon>
        <taxon>rosids</taxon>
        <taxon>malvids</taxon>
        <taxon>Myrtales</taxon>
        <taxon>Myrtaceae</taxon>
        <taxon>Myrtoideae</taxon>
        <taxon>Eucalypteae</taxon>
        <taxon>Corymbia</taxon>
    </lineage>
</organism>
<gene>
    <name evidence="1" type="ORF">BT93_L0948</name>
</gene>
<dbReference type="EMBL" id="MU089516">
    <property type="protein sequence ID" value="KAF7852403.1"/>
    <property type="molecule type" value="Genomic_DNA"/>
</dbReference>
<comment type="caution">
    <text evidence="1">The sequence shown here is derived from an EMBL/GenBank/DDBJ whole genome shotgun (WGS) entry which is preliminary data.</text>
</comment>
<dbReference type="Gramene" id="rna-gnl|WGS:JABURB|Cocit.L0948.1">
    <property type="protein sequence ID" value="cds-KAF7852403.1"/>
    <property type="gene ID" value="gene-BT93_L0948"/>
</dbReference>